<gene>
    <name evidence="2" type="ORF">ER308_17470</name>
</gene>
<dbReference type="KEGG" id="erz:ER308_17470"/>
<dbReference type="PANTHER" id="PTHR43664:SF1">
    <property type="entry name" value="BETA-METHYLMALYL-COA DEHYDRATASE"/>
    <property type="match status" value="1"/>
</dbReference>
<dbReference type="Gene3D" id="3.10.129.10">
    <property type="entry name" value="Hotdog Thioesterase"/>
    <property type="match status" value="1"/>
</dbReference>
<dbReference type="Proteomes" id="UP000291469">
    <property type="component" value="Chromosome"/>
</dbReference>
<dbReference type="Pfam" id="PF19315">
    <property type="entry name" value="MC_hydratase"/>
    <property type="match status" value="1"/>
</dbReference>
<keyword evidence="3" id="KW-1185">Reference proteome</keyword>
<evidence type="ECO:0000313" key="2">
    <source>
        <dbReference type="EMBL" id="QBI21182.1"/>
    </source>
</evidence>
<protein>
    <submittedName>
        <fullName evidence="2">MaoC family dehydratase</fullName>
    </submittedName>
</protein>
<dbReference type="GO" id="GO:0016829">
    <property type="term" value="F:lyase activity"/>
    <property type="evidence" value="ECO:0007669"/>
    <property type="project" value="InterPro"/>
</dbReference>
<feature type="compositionally biased region" description="Basic and acidic residues" evidence="1">
    <location>
        <begin position="155"/>
        <end position="170"/>
    </location>
</feature>
<reference evidence="2 3" key="1">
    <citation type="submission" date="2019-01" db="EMBL/GenBank/DDBJ databases">
        <title>Egibacter rhizosphaerae EGI 80759T.</title>
        <authorList>
            <person name="Chen D.-D."/>
            <person name="Tian Y."/>
            <person name="Jiao J.-Y."/>
            <person name="Zhang X.-T."/>
            <person name="Zhang Y.-G."/>
            <person name="Zhang Y."/>
            <person name="Xiao M."/>
            <person name="Shu W.-S."/>
            <person name="Li W.-J."/>
        </authorList>
    </citation>
    <scope>NUCLEOTIDE SEQUENCE [LARGE SCALE GENOMIC DNA]</scope>
    <source>
        <strain evidence="2 3">EGI 80759</strain>
    </source>
</reference>
<proteinExistence type="predicted"/>
<feature type="region of interest" description="Disordered" evidence="1">
    <location>
        <begin position="155"/>
        <end position="178"/>
    </location>
</feature>
<dbReference type="CDD" id="cd03451">
    <property type="entry name" value="FkbR2"/>
    <property type="match status" value="1"/>
</dbReference>
<dbReference type="SUPFAM" id="SSF54637">
    <property type="entry name" value="Thioesterase/thiol ester dehydrase-isomerase"/>
    <property type="match status" value="1"/>
</dbReference>
<dbReference type="InterPro" id="IPR029069">
    <property type="entry name" value="HotDog_dom_sf"/>
</dbReference>
<organism evidence="2 3">
    <name type="scientific">Egibacter rhizosphaerae</name>
    <dbReference type="NCBI Taxonomy" id="1670831"/>
    <lineage>
        <taxon>Bacteria</taxon>
        <taxon>Bacillati</taxon>
        <taxon>Actinomycetota</taxon>
        <taxon>Nitriliruptoria</taxon>
        <taxon>Egibacterales</taxon>
        <taxon>Egibacteraceae</taxon>
        <taxon>Egibacter</taxon>
    </lineage>
</organism>
<dbReference type="PANTHER" id="PTHR43664">
    <property type="entry name" value="MONOAMINE OXIDASE-RELATED"/>
    <property type="match status" value="1"/>
</dbReference>
<dbReference type="EMBL" id="CP036402">
    <property type="protein sequence ID" value="QBI21182.1"/>
    <property type="molecule type" value="Genomic_DNA"/>
</dbReference>
<sequence length="178" mass="19988">MTQAGGWQGRYFEDFEVGDVYRHPLGRTISEADNTWFTLLTMNTNQLHFNAHYAERSTFGRVLVNSGLTVAMVLGLSVSDLSQNAVANLGWDEIRLTHPVFVGDTLYAESLVLNVRESESRPYAGIVRARTRGLNQDGTEVLDYKRTVMIYKRNAPQDKGHFPEPAEPLRPETGTDPT</sequence>
<dbReference type="InterPro" id="IPR052342">
    <property type="entry name" value="MCH/BMMD"/>
</dbReference>
<accession>A0A411YJB9</accession>
<dbReference type="RefSeq" id="WP_131156175.1">
    <property type="nucleotide sequence ID" value="NZ_CP036402.1"/>
</dbReference>
<dbReference type="AlphaFoldDB" id="A0A411YJB9"/>
<dbReference type="InterPro" id="IPR048274">
    <property type="entry name" value="MC_hydratase"/>
</dbReference>
<evidence type="ECO:0000256" key="1">
    <source>
        <dbReference type="SAM" id="MobiDB-lite"/>
    </source>
</evidence>
<dbReference type="OrthoDB" id="9796589at2"/>
<name>A0A411YJB9_9ACTN</name>
<evidence type="ECO:0000313" key="3">
    <source>
        <dbReference type="Proteomes" id="UP000291469"/>
    </source>
</evidence>